<feature type="region of interest" description="Disordered" evidence="1">
    <location>
        <begin position="139"/>
        <end position="172"/>
    </location>
</feature>
<feature type="domain" description="GRIP" evidence="2">
    <location>
        <begin position="36"/>
        <end position="83"/>
    </location>
</feature>
<keyword evidence="4" id="KW-1185">Reference proteome</keyword>
<reference evidence="3 4" key="1">
    <citation type="journal article" date="2013" name="Proc. Natl. Acad. Sci. U.S.A.">
        <title>The king cobra genome reveals dynamic gene evolution and adaptation in the snake venom system.</title>
        <authorList>
            <person name="Vonk F.J."/>
            <person name="Casewell N.R."/>
            <person name="Henkel C.V."/>
            <person name="Heimberg A.M."/>
            <person name="Jansen H.J."/>
            <person name="McCleary R.J."/>
            <person name="Kerkkamp H.M."/>
            <person name="Vos R.A."/>
            <person name="Guerreiro I."/>
            <person name="Calvete J.J."/>
            <person name="Wuster W."/>
            <person name="Woods A.E."/>
            <person name="Logan J.M."/>
            <person name="Harrison R.A."/>
            <person name="Castoe T.A."/>
            <person name="de Koning A.P."/>
            <person name="Pollock D.D."/>
            <person name="Yandell M."/>
            <person name="Calderon D."/>
            <person name="Renjifo C."/>
            <person name="Currier R.B."/>
            <person name="Salgado D."/>
            <person name="Pla D."/>
            <person name="Sanz L."/>
            <person name="Hyder A.S."/>
            <person name="Ribeiro J.M."/>
            <person name="Arntzen J.W."/>
            <person name="van den Thillart G.E."/>
            <person name="Boetzer M."/>
            <person name="Pirovano W."/>
            <person name="Dirks R.P."/>
            <person name="Spaink H.P."/>
            <person name="Duboule D."/>
            <person name="McGlinn E."/>
            <person name="Kini R.M."/>
            <person name="Richardson M.K."/>
        </authorList>
    </citation>
    <scope>NUCLEOTIDE SEQUENCE</scope>
    <source>
        <tissue evidence="3">Blood</tissue>
    </source>
</reference>
<dbReference type="PANTHER" id="PTHR19327">
    <property type="entry name" value="GOLGIN"/>
    <property type="match status" value="1"/>
</dbReference>
<proteinExistence type="predicted"/>
<dbReference type="SUPFAM" id="SSF101283">
    <property type="entry name" value="GRIP domain"/>
    <property type="match status" value="1"/>
</dbReference>
<accession>V8N5R2</accession>
<dbReference type="InterPro" id="IPR000237">
    <property type="entry name" value="GRIP_dom"/>
</dbReference>
<dbReference type="PROSITE" id="PS50913">
    <property type="entry name" value="GRIP"/>
    <property type="match status" value="1"/>
</dbReference>
<dbReference type="GO" id="GO:0005794">
    <property type="term" value="C:Golgi apparatus"/>
    <property type="evidence" value="ECO:0007669"/>
    <property type="project" value="TreeGrafter"/>
</dbReference>
<evidence type="ECO:0000313" key="4">
    <source>
        <dbReference type="Proteomes" id="UP000018936"/>
    </source>
</evidence>
<feature type="compositionally biased region" description="Basic and acidic residues" evidence="1">
    <location>
        <begin position="139"/>
        <end position="154"/>
    </location>
</feature>
<evidence type="ECO:0000259" key="2">
    <source>
        <dbReference type="PROSITE" id="PS50913"/>
    </source>
</evidence>
<organism evidence="3 4">
    <name type="scientific">Ophiophagus hannah</name>
    <name type="common">King cobra</name>
    <name type="synonym">Naja hannah</name>
    <dbReference type="NCBI Taxonomy" id="8665"/>
    <lineage>
        <taxon>Eukaryota</taxon>
        <taxon>Metazoa</taxon>
        <taxon>Chordata</taxon>
        <taxon>Craniata</taxon>
        <taxon>Vertebrata</taxon>
        <taxon>Euteleostomi</taxon>
        <taxon>Lepidosauria</taxon>
        <taxon>Squamata</taxon>
        <taxon>Bifurcata</taxon>
        <taxon>Unidentata</taxon>
        <taxon>Episquamata</taxon>
        <taxon>Toxicofera</taxon>
        <taxon>Serpentes</taxon>
        <taxon>Colubroidea</taxon>
        <taxon>Elapidae</taxon>
        <taxon>Elapinae</taxon>
        <taxon>Ophiophagus</taxon>
    </lineage>
</organism>
<comment type="caution">
    <text evidence="3">The sequence shown here is derived from an EMBL/GenBank/DDBJ whole genome shotgun (WGS) entry which is preliminary data.</text>
</comment>
<protein>
    <recommendedName>
        <fullName evidence="2">GRIP domain-containing protein</fullName>
    </recommendedName>
</protein>
<dbReference type="GO" id="GO:0048193">
    <property type="term" value="P:Golgi vesicle transport"/>
    <property type="evidence" value="ECO:0007669"/>
    <property type="project" value="TreeGrafter"/>
</dbReference>
<name>V8N5R2_OPHHA</name>
<feature type="non-terminal residue" evidence="3">
    <location>
        <position position="1"/>
    </location>
</feature>
<dbReference type="AlphaFoldDB" id="V8N5R2"/>
<dbReference type="SMART" id="SM00755">
    <property type="entry name" value="Grip"/>
    <property type="match status" value="1"/>
</dbReference>
<dbReference type="EMBL" id="AZIM01008435">
    <property type="protein sequence ID" value="ETE57450.1"/>
    <property type="molecule type" value="Genomic_DNA"/>
</dbReference>
<dbReference type="GO" id="GO:0031267">
    <property type="term" value="F:small GTPase binding"/>
    <property type="evidence" value="ECO:0007669"/>
    <property type="project" value="TreeGrafter"/>
</dbReference>
<dbReference type="OrthoDB" id="28818at2759"/>
<dbReference type="Proteomes" id="UP000018936">
    <property type="component" value="Unassembled WGS sequence"/>
</dbReference>
<dbReference type="PANTHER" id="PTHR19327:SF0">
    <property type="entry name" value="GOLGIN SUBFAMILY A MEMBER 4"/>
    <property type="match status" value="1"/>
</dbReference>
<gene>
    <name evidence="3" type="ORF">L345_16834</name>
</gene>
<sequence>IHTLQDKLKNYEKAVYVTTVKTPYKDGNLCHSDVSVFGEPTEFEYLRKVVFEYMMGRETKTMAKVITSVLKFPPDQTQKILERENARTLTKQTEMNDIVLLFCIKVSVFVNCKANLSRIVEHNKEIKITVKSDWKVKKAESESRGEETAERDGRTVSLKIADESPSGNGDLA</sequence>
<evidence type="ECO:0000256" key="1">
    <source>
        <dbReference type="SAM" id="MobiDB-lite"/>
    </source>
</evidence>
<evidence type="ECO:0000313" key="3">
    <source>
        <dbReference type="EMBL" id="ETE57450.1"/>
    </source>
</evidence>
<feature type="non-terminal residue" evidence="3">
    <location>
        <position position="172"/>
    </location>
</feature>
<dbReference type="Gene3D" id="1.10.220.60">
    <property type="entry name" value="GRIP domain"/>
    <property type="match status" value="1"/>
</dbReference>
<dbReference type="Pfam" id="PF01465">
    <property type="entry name" value="GRIP"/>
    <property type="match status" value="1"/>
</dbReference>